<keyword evidence="2" id="KW-0812">Transmembrane</keyword>
<protein>
    <submittedName>
        <fullName evidence="3">Uncharacterized protein</fullName>
    </submittedName>
</protein>
<feature type="transmembrane region" description="Helical" evidence="2">
    <location>
        <begin position="161"/>
        <end position="181"/>
    </location>
</feature>
<name>A0A8K0UPE7_9AGAR</name>
<reference evidence="3" key="1">
    <citation type="journal article" date="2021" name="New Phytol.">
        <title>Evolutionary innovations through gain and loss of genes in the ectomycorrhizal Boletales.</title>
        <authorList>
            <person name="Wu G."/>
            <person name="Miyauchi S."/>
            <person name="Morin E."/>
            <person name="Kuo A."/>
            <person name="Drula E."/>
            <person name="Varga T."/>
            <person name="Kohler A."/>
            <person name="Feng B."/>
            <person name="Cao Y."/>
            <person name="Lipzen A."/>
            <person name="Daum C."/>
            <person name="Hundley H."/>
            <person name="Pangilinan J."/>
            <person name="Johnson J."/>
            <person name="Barry K."/>
            <person name="LaButti K."/>
            <person name="Ng V."/>
            <person name="Ahrendt S."/>
            <person name="Min B."/>
            <person name="Choi I.G."/>
            <person name="Park H."/>
            <person name="Plett J.M."/>
            <person name="Magnuson J."/>
            <person name="Spatafora J.W."/>
            <person name="Nagy L.G."/>
            <person name="Henrissat B."/>
            <person name="Grigoriev I.V."/>
            <person name="Yang Z.L."/>
            <person name="Xu J."/>
            <person name="Martin F.M."/>
        </authorList>
    </citation>
    <scope>NUCLEOTIDE SEQUENCE</scope>
    <source>
        <strain evidence="3">KKN 215</strain>
    </source>
</reference>
<feature type="transmembrane region" description="Helical" evidence="2">
    <location>
        <begin position="14"/>
        <end position="34"/>
    </location>
</feature>
<feature type="transmembrane region" description="Helical" evidence="2">
    <location>
        <begin position="81"/>
        <end position="103"/>
    </location>
</feature>
<evidence type="ECO:0000313" key="4">
    <source>
        <dbReference type="Proteomes" id="UP000813824"/>
    </source>
</evidence>
<comment type="caution">
    <text evidence="3">The sequence shown here is derived from an EMBL/GenBank/DDBJ whole genome shotgun (WGS) entry which is preliminary data.</text>
</comment>
<accession>A0A8K0UPE7</accession>
<proteinExistence type="predicted"/>
<evidence type="ECO:0000313" key="3">
    <source>
        <dbReference type="EMBL" id="KAH8100410.1"/>
    </source>
</evidence>
<gene>
    <name evidence="3" type="ORF">BXZ70DRAFT_1008418</name>
</gene>
<dbReference type="EMBL" id="JAEVFJ010000016">
    <property type="protein sequence ID" value="KAH8100410.1"/>
    <property type="molecule type" value="Genomic_DNA"/>
</dbReference>
<evidence type="ECO:0000256" key="1">
    <source>
        <dbReference type="SAM" id="MobiDB-lite"/>
    </source>
</evidence>
<dbReference type="Proteomes" id="UP000813824">
    <property type="component" value="Unassembled WGS sequence"/>
</dbReference>
<sequence>MPPTPPSPQQRANFNYMALTAVVLVSWELAVHFFQDLDYLRTKKLWKRPVMWAYFFQRYGAFVVVSCEAVIRLSTGADCHAAGLAALITGGVFVLPSVSLIFFYRVRAIWHQNKYVEYVLGALWIVVFGASLSAPASQAAGNLPNGQCTITRSEKYTPASFIANAIYDGVILVLTLVKLVANRRQYKNFRSPVQTLLIRDGILYFVISVTIGIVDIAFLLGISNPPLASTVIPLHVAITSIMTTRLVNNVFTVVHDGSGSGPQILYASTRLGTTSASGSKGQPNNSAGTTTIGGTNRSQTAIARSANRGDTVSEFNSIGSPGVYNINGSKTIVNRSDTLELETTDQKWKDASSPLSVVLPMSPHIVRDQASDMDSSK</sequence>
<evidence type="ECO:0000256" key="2">
    <source>
        <dbReference type="SAM" id="Phobius"/>
    </source>
</evidence>
<feature type="transmembrane region" description="Helical" evidence="2">
    <location>
        <begin position="202"/>
        <end position="222"/>
    </location>
</feature>
<dbReference type="AlphaFoldDB" id="A0A8K0UPE7"/>
<keyword evidence="2" id="KW-1133">Transmembrane helix</keyword>
<dbReference type="OrthoDB" id="3038990at2759"/>
<feature type="transmembrane region" description="Helical" evidence="2">
    <location>
        <begin position="55"/>
        <end position="75"/>
    </location>
</feature>
<feature type="transmembrane region" description="Helical" evidence="2">
    <location>
        <begin position="115"/>
        <end position="134"/>
    </location>
</feature>
<feature type="region of interest" description="Disordered" evidence="1">
    <location>
        <begin position="274"/>
        <end position="295"/>
    </location>
</feature>
<organism evidence="3 4">
    <name type="scientific">Cristinia sonorae</name>
    <dbReference type="NCBI Taxonomy" id="1940300"/>
    <lineage>
        <taxon>Eukaryota</taxon>
        <taxon>Fungi</taxon>
        <taxon>Dikarya</taxon>
        <taxon>Basidiomycota</taxon>
        <taxon>Agaricomycotina</taxon>
        <taxon>Agaricomycetes</taxon>
        <taxon>Agaricomycetidae</taxon>
        <taxon>Agaricales</taxon>
        <taxon>Pleurotineae</taxon>
        <taxon>Stephanosporaceae</taxon>
        <taxon>Cristinia</taxon>
    </lineage>
</organism>
<keyword evidence="4" id="KW-1185">Reference proteome</keyword>
<keyword evidence="2" id="KW-0472">Membrane</keyword>